<evidence type="ECO:0000313" key="1">
    <source>
        <dbReference type="EMBL" id="KAJ7349397.1"/>
    </source>
</evidence>
<accession>A0AAD7A4M3</accession>
<gene>
    <name evidence="1" type="ORF">DFH08DRAFT_614266</name>
</gene>
<protein>
    <submittedName>
        <fullName evidence="1">Uncharacterized protein</fullName>
    </submittedName>
</protein>
<sequence length="187" mass="21206">PLVDADMHMFGVFSGQPHDPNWQKDITEPAAKLMDKAALNLYDRCAAPEPRHRRTHRSKSMGSSMGGRQQFPMHFFLTALQKTILTRLLAQKPFQHITGFANSIFQCFAPDLHAYYGSTIDKLHEWNPSLKWNFAADISVFVAAMFNFGPRTVTFPHIDFANLAWGWCAITALGDFNPDKGSHLILW</sequence>
<comment type="caution">
    <text evidence="1">The sequence shown here is derived from an EMBL/GenBank/DDBJ whole genome shotgun (WGS) entry which is preliminary data.</text>
</comment>
<dbReference type="Proteomes" id="UP001218218">
    <property type="component" value="Unassembled WGS sequence"/>
</dbReference>
<evidence type="ECO:0000313" key="2">
    <source>
        <dbReference type="Proteomes" id="UP001218218"/>
    </source>
</evidence>
<dbReference type="EMBL" id="JARIHO010000016">
    <property type="protein sequence ID" value="KAJ7349397.1"/>
    <property type="molecule type" value="Genomic_DNA"/>
</dbReference>
<dbReference type="AlphaFoldDB" id="A0AAD7A4M3"/>
<organism evidence="1 2">
    <name type="scientific">Mycena albidolilacea</name>
    <dbReference type="NCBI Taxonomy" id="1033008"/>
    <lineage>
        <taxon>Eukaryota</taxon>
        <taxon>Fungi</taxon>
        <taxon>Dikarya</taxon>
        <taxon>Basidiomycota</taxon>
        <taxon>Agaricomycotina</taxon>
        <taxon>Agaricomycetes</taxon>
        <taxon>Agaricomycetidae</taxon>
        <taxon>Agaricales</taxon>
        <taxon>Marasmiineae</taxon>
        <taxon>Mycenaceae</taxon>
        <taxon>Mycena</taxon>
    </lineage>
</organism>
<proteinExistence type="predicted"/>
<feature type="non-terminal residue" evidence="1">
    <location>
        <position position="187"/>
    </location>
</feature>
<feature type="non-terminal residue" evidence="1">
    <location>
        <position position="1"/>
    </location>
</feature>
<reference evidence="1" key="1">
    <citation type="submission" date="2023-03" db="EMBL/GenBank/DDBJ databases">
        <title>Massive genome expansion in bonnet fungi (Mycena s.s.) driven by repeated elements and novel gene families across ecological guilds.</title>
        <authorList>
            <consortium name="Lawrence Berkeley National Laboratory"/>
            <person name="Harder C.B."/>
            <person name="Miyauchi S."/>
            <person name="Viragh M."/>
            <person name="Kuo A."/>
            <person name="Thoen E."/>
            <person name="Andreopoulos B."/>
            <person name="Lu D."/>
            <person name="Skrede I."/>
            <person name="Drula E."/>
            <person name="Henrissat B."/>
            <person name="Morin E."/>
            <person name="Kohler A."/>
            <person name="Barry K."/>
            <person name="LaButti K."/>
            <person name="Morin E."/>
            <person name="Salamov A."/>
            <person name="Lipzen A."/>
            <person name="Mereny Z."/>
            <person name="Hegedus B."/>
            <person name="Baldrian P."/>
            <person name="Stursova M."/>
            <person name="Weitz H."/>
            <person name="Taylor A."/>
            <person name="Grigoriev I.V."/>
            <person name="Nagy L.G."/>
            <person name="Martin F."/>
            <person name="Kauserud H."/>
        </authorList>
    </citation>
    <scope>NUCLEOTIDE SEQUENCE</scope>
    <source>
        <strain evidence="1">CBHHK002</strain>
    </source>
</reference>
<keyword evidence="2" id="KW-1185">Reference proteome</keyword>
<name>A0AAD7A4M3_9AGAR</name>